<comment type="caution">
    <text evidence="18">The sequence shown here is derived from an EMBL/GenBank/DDBJ whole genome shotgun (WGS) entry which is preliminary data.</text>
</comment>
<dbReference type="InterPro" id="IPR012317">
    <property type="entry name" value="Poly(ADP-ribose)pol_cat_dom"/>
</dbReference>
<dbReference type="FunFam" id="2.20.140.10:FF:000001">
    <property type="entry name" value="Poly [ADP-ribose] polymerase"/>
    <property type="match status" value="1"/>
</dbReference>
<dbReference type="CDD" id="cd01437">
    <property type="entry name" value="parp_like"/>
    <property type="match status" value="1"/>
</dbReference>
<dbReference type="SUPFAM" id="SSF142921">
    <property type="entry name" value="WGR domain-like"/>
    <property type="match status" value="1"/>
</dbReference>
<evidence type="ECO:0000256" key="6">
    <source>
        <dbReference type="ARBA" id="ARBA00022737"/>
    </source>
</evidence>
<feature type="domain" description="PARP catalytic" evidence="15">
    <location>
        <begin position="317"/>
        <end position="534"/>
    </location>
</feature>
<dbReference type="InterPro" id="IPR050800">
    <property type="entry name" value="ARTD/PARP"/>
</dbReference>
<dbReference type="Pfam" id="PF05406">
    <property type="entry name" value="WGR"/>
    <property type="match status" value="1"/>
</dbReference>
<dbReference type="PROSITE" id="PS51059">
    <property type="entry name" value="PARP_CATALYTIC"/>
    <property type="match status" value="1"/>
</dbReference>
<evidence type="ECO:0000256" key="10">
    <source>
        <dbReference type="ARBA" id="ARBA00023125"/>
    </source>
</evidence>
<dbReference type="GO" id="GO:0008270">
    <property type="term" value="F:zinc ion binding"/>
    <property type="evidence" value="ECO:0007669"/>
    <property type="project" value="UniProtKB-KW"/>
</dbReference>
<dbReference type="EC" id="2.4.2.-" evidence="13"/>
<keyword evidence="4" id="KW-0548">Nucleotidyltransferase</keyword>
<dbReference type="GO" id="GO:0006302">
    <property type="term" value="P:double-strand break repair"/>
    <property type="evidence" value="ECO:0007669"/>
    <property type="project" value="TreeGrafter"/>
</dbReference>
<keyword evidence="19" id="KW-1185">Reference proteome</keyword>
<dbReference type="InterPro" id="IPR004102">
    <property type="entry name" value="Poly(ADP-ribose)pol_reg_dom"/>
</dbReference>
<keyword evidence="6" id="KW-0677">Repeat</keyword>
<dbReference type="GO" id="GO:0003950">
    <property type="term" value="F:NAD+ poly-ADP-ribosyltransferase activity"/>
    <property type="evidence" value="ECO:0007669"/>
    <property type="project" value="UniProtKB-UniRule"/>
</dbReference>
<dbReference type="GO" id="GO:0035861">
    <property type="term" value="C:site of double-strand break"/>
    <property type="evidence" value="ECO:0007669"/>
    <property type="project" value="TreeGrafter"/>
</dbReference>
<dbReference type="InterPro" id="IPR036616">
    <property type="entry name" value="Poly(ADP-ribose)pol_reg_dom_sf"/>
</dbReference>
<evidence type="ECO:0000313" key="18">
    <source>
        <dbReference type="EMBL" id="CAL1529107.1"/>
    </source>
</evidence>
<dbReference type="GO" id="GO:0005730">
    <property type="term" value="C:nucleolus"/>
    <property type="evidence" value="ECO:0007669"/>
    <property type="project" value="TreeGrafter"/>
</dbReference>
<accession>A0AAV2H5Z6</accession>
<evidence type="ECO:0000256" key="7">
    <source>
        <dbReference type="ARBA" id="ARBA00022771"/>
    </source>
</evidence>
<dbReference type="PROSITE" id="PS51060">
    <property type="entry name" value="PARP_ALPHA_HD"/>
    <property type="match status" value="1"/>
</dbReference>
<feature type="domain" description="PARP alpha-helical" evidence="16">
    <location>
        <begin position="184"/>
        <end position="301"/>
    </location>
</feature>
<gene>
    <name evidence="18" type="ORF">GSLYS_00003262001</name>
</gene>
<evidence type="ECO:0000256" key="9">
    <source>
        <dbReference type="ARBA" id="ARBA00023027"/>
    </source>
</evidence>
<dbReference type="SUPFAM" id="SSF56399">
    <property type="entry name" value="ADP-ribosylation"/>
    <property type="match status" value="1"/>
</dbReference>
<protein>
    <recommendedName>
        <fullName evidence="13">Poly [ADP-ribose] polymerase</fullName>
        <shortName evidence="13">PARP</shortName>
        <ecNumber evidence="13">2.4.2.-</ecNumber>
    </recommendedName>
</protein>
<evidence type="ECO:0000259" key="15">
    <source>
        <dbReference type="PROSITE" id="PS51059"/>
    </source>
</evidence>
<evidence type="ECO:0000256" key="3">
    <source>
        <dbReference type="ARBA" id="ARBA00022679"/>
    </source>
</evidence>
<sequence length="534" mass="59695">MPPKRKAAKKAGKSVSAKKSKADDSSDVAAADTMKDKIAKLKEADKNTIRKHKPDSFFPGSQIAQVHEDYDAMLNQTNIGQNNNKFYIIQVLNLNGVYFTWNRWGRVGEPGQNAKKGPFNNVDVAVKDFEKKFKDKTKNAWSDRHKFVPVKGKYVLLEMAGDEDVDQVDSGAKDDSTGDRATAPCSLDKQTADLIKLIFDNDMFSAALQKFDIDTKKMPLGKLSKSQIAKGFEALEALEEAINKKQSASKINDLTSSFYTIIPHSFGRSVPPPIKTLEEIQKKYDMLAVLGDIELAQSIQKEKSKAGDSKSEQAFPHPFDVNYKVLNCKLKLVDKKSSIYKTIDKYFKATEGATYRKLKLTDVWEVDREGEAERFAANSEIDYRKLLWHGTNVAVVTAILKSGLRIMPHSGGRVGRGIYFASENNKSAGYVSPAQGKGIMFLNEVALGKQHKIIMDDSSLTKAPKGFDSVLACGQQEPDIKEDCTIKLDGHDVIVPQGKPKQIPEYSGSSFWQSEYLVYREDQARIRYLLLFDM</sequence>
<dbReference type="Pfam" id="PF02877">
    <property type="entry name" value="PARP_reg"/>
    <property type="match status" value="1"/>
</dbReference>
<dbReference type="Gene3D" id="3.90.228.10">
    <property type="match status" value="1"/>
</dbReference>
<evidence type="ECO:0000256" key="4">
    <source>
        <dbReference type="ARBA" id="ARBA00022695"/>
    </source>
</evidence>
<evidence type="ECO:0000256" key="2">
    <source>
        <dbReference type="ARBA" id="ARBA00022676"/>
    </source>
</evidence>
<dbReference type="Gene3D" id="1.20.142.10">
    <property type="entry name" value="Poly(ADP-ribose) polymerase, regulatory domain"/>
    <property type="match status" value="1"/>
</dbReference>
<feature type="region of interest" description="Disordered" evidence="14">
    <location>
        <begin position="1"/>
        <end position="31"/>
    </location>
</feature>
<dbReference type="InterPro" id="IPR036930">
    <property type="entry name" value="WGR_dom_sf"/>
</dbReference>
<feature type="domain" description="WGR" evidence="17">
    <location>
        <begin position="63"/>
        <end position="154"/>
    </location>
</feature>
<keyword evidence="7" id="KW-0863">Zinc-finger</keyword>
<evidence type="ECO:0000256" key="12">
    <source>
        <dbReference type="ARBA" id="ARBA00024347"/>
    </source>
</evidence>
<evidence type="ECO:0000313" key="19">
    <source>
        <dbReference type="Proteomes" id="UP001497497"/>
    </source>
</evidence>
<feature type="compositionally biased region" description="Basic residues" evidence="14">
    <location>
        <begin position="1"/>
        <end position="19"/>
    </location>
</feature>
<dbReference type="EMBL" id="CAXITT010000042">
    <property type="protein sequence ID" value="CAL1529107.1"/>
    <property type="molecule type" value="Genomic_DNA"/>
</dbReference>
<dbReference type="PANTHER" id="PTHR10459">
    <property type="entry name" value="DNA LIGASE"/>
    <property type="match status" value="1"/>
</dbReference>
<evidence type="ECO:0000256" key="8">
    <source>
        <dbReference type="ARBA" id="ARBA00022833"/>
    </source>
</evidence>
<dbReference type="AlphaFoldDB" id="A0AAV2H5Z6"/>
<evidence type="ECO:0000259" key="17">
    <source>
        <dbReference type="PROSITE" id="PS51977"/>
    </source>
</evidence>
<dbReference type="InterPro" id="IPR008893">
    <property type="entry name" value="WGR_domain"/>
</dbReference>
<comment type="subcellular location">
    <subcellularLocation>
        <location evidence="1">Nucleus</location>
    </subcellularLocation>
</comment>
<evidence type="ECO:0000256" key="11">
    <source>
        <dbReference type="ARBA" id="ARBA00023242"/>
    </source>
</evidence>
<dbReference type="SMART" id="SM00773">
    <property type="entry name" value="WGR"/>
    <property type="match status" value="1"/>
</dbReference>
<dbReference type="GO" id="GO:0016779">
    <property type="term" value="F:nucleotidyltransferase activity"/>
    <property type="evidence" value="ECO:0007669"/>
    <property type="project" value="UniProtKB-KW"/>
</dbReference>
<evidence type="ECO:0000256" key="13">
    <source>
        <dbReference type="RuleBase" id="RU362114"/>
    </source>
</evidence>
<dbReference type="Proteomes" id="UP001497497">
    <property type="component" value="Unassembled WGS sequence"/>
</dbReference>
<evidence type="ECO:0000256" key="1">
    <source>
        <dbReference type="ARBA" id="ARBA00004123"/>
    </source>
</evidence>
<keyword evidence="9 13" id="KW-0520">NAD</keyword>
<name>A0AAV2H5Z6_LYMST</name>
<dbReference type="GO" id="GO:0070212">
    <property type="term" value="P:protein poly-ADP-ribosylation"/>
    <property type="evidence" value="ECO:0007669"/>
    <property type="project" value="TreeGrafter"/>
</dbReference>
<reference evidence="18 19" key="1">
    <citation type="submission" date="2024-04" db="EMBL/GenBank/DDBJ databases">
        <authorList>
            <consortium name="Genoscope - CEA"/>
            <person name="William W."/>
        </authorList>
    </citation>
    <scope>NUCLEOTIDE SEQUENCE [LARGE SCALE GENOMIC DNA]</scope>
</reference>
<dbReference type="Gene3D" id="2.20.140.10">
    <property type="entry name" value="WGR domain"/>
    <property type="match status" value="1"/>
</dbReference>
<evidence type="ECO:0000256" key="14">
    <source>
        <dbReference type="SAM" id="MobiDB-lite"/>
    </source>
</evidence>
<dbReference type="FunFam" id="1.20.142.10:FF:000001">
    <property type="entry name" value="Poly [ADP-ribose] polymerase"/>
    <property type="match status" value="1"/>
</dbReference>
<keyword evidence="5" id="KW-0479">Metal-binding</keyword>
<keyword evidence="8" id="KW-0862">Zinc</keyword>
<proteinExistence type="inferred from homology"/>
<dbReference type="SUPFAM" id="SSF47587">
    <property type="entry name" value="Domain of poly(ADP-ribose) polymerase"/>
    <property type="match status" value="1"/>
</dbReference>
<dbReference type="CDD" id="cd08002">
    <property type="entry name" value="WGR_PARP3_like"/>
    <property type="match status" value="1"/>
</dbReference>
<keyword evidence="11" id="KW-0539">Nucleus</keyword>
<dbReference type="Pfam" id="PF00644">
    <property type="entry name" value="PARP"/>
    <property type="match status" value="1"/>
</dbReference>
<organism evidence="18 19">
    <name type="scientific">Lymnaea stagnalis</name>
    <name type="common">Great pond snail</name>
    <name type="synonym">Helix stagnalis</name>
    <dbReference type="NCBI Taxonomy" id="6523"/>
    <lineage>
        <taxon>Eukaryota</taxon>
        <taxon>Metazoa</taxon>
        <taxon>Spiralia</taxon>
        <taxon>Lophotrochozoa</taxon>
        <taxon>Mollusca</taxon>
        <taxon>Gastropoda</taxon>
        <taxon>Heterobranchia</taxon>
        <taxon>Euthyneura</taxon>
        <taxon>Panpulmonata</taxon>
        <taxon>Hygrophila</taxon>
        <taxon>Lymnaeoidea</taxon>
        <taxon>Lymnaeidae</taxon>
        <taxon>Lymnaea</taxon>
    </lineage>
</organism>
<keyword evidence="2 13" id="KW-0328">Glycosyltransferase</keyword>
<dbReference type="PANTHER" id="PTHR10459:SF66">
    <property type="entry name" value="PROTEIN MONO-ADP-RIBOSYLTRANSFERASE PARP3"/>
    <property type="match status" value="1"/>
</dbReference>
<dbReference type="GO" id="GO:0003677">
    <property type="term" value="F:DNA binding"/>
    <property type="evidence" value="ECO:0007669"/>
    <property type="project" value="UniProtKB-KW"/>
</dbReference>
<evidence type="ECO:0000259" key="16">
    <source>
        <dbReference type="PROSITE" id="PS51060"/>
    </source>
</evidence>
<dbReference type="PROSITE" id="PS51977">
    <property type="entry name" value="WGR"/>
    <property type="match status" value="1"/>
</dbReference>
<keyword evidence="3 13" id="KW-0808">Transferase</keyword>
<comment type="similarity">
    <text evidence="12">Belongs to the ARTD/PARP family.</text>
</comment>
<evidence type="ECO:0000256" key="5">
    <source>
        <dbReference type="ARBA" id="ARBA00022723"/>
    </source>
</evidence>
<dbReference type="GO" id="GO:1990404">
    <property type="term" value="F:NAD+-protein mono-ADP-ribosyltransferase activity"/>
    <property type="evidence" value="ECO:0007669"/>
    <property type="project" value="TreeGrafter"/>
</dbReference>
<keyword evidence="10" id="KW-0238">DNA-binding</keyword>